<evidence type="ECO:0000313" key="4">
    <source>
        <dbReference type="Proteomes" id="UP001596317"/>
    </source>
</evidence>
<feature type="transmembrane region" description="Helical" evidence="2">
    <location>
        <begin position="67"/>
        <end position="87"/>
    </location>
</feature>
<evidence type="ECO:0000313" key="3">
    <source>
        <dbReference type="EMBL" id="MFC6662727.1"/>
    </source>
</evidence>
<feature type="region of interest" description="Disordered" evidence="1">
    <location>
        <begin position="121"/>
        <end position="144"/>
    </location>
</feature>
<accession>A0ABW1ZQX8</accession>
<keyword evidence="2" id="KW-1133">Transmembrane helix</keyword>
<comment type="caution">
    <text evidence="3">The sequence shown here is derived from an EMBL/GenBank/DDBJ whole genome shotgun (WGS) entry which is preliminary data.</text>
</comment>
<dbReference type="Proteomes" id="UP001596317">
    <property type="component" value="Unassembled WGS sequence"/>
</dbReference>
<keyword evidence="2" id="KW-0812">Transmembrane</keyword>
<sequence>MRLFPRLLLNHLAVMAVLSVVLLVAAELAAHPFIQHHVNEMVQLLGDAGAAMRGDLNEGMRATLTRALLSALPPALLVAAVTAWVAARRVTASVRTLQAGSAALARGSTAAGCRKAGRMNWRSSRTASTPWPAPWPAWSSRGWN</sequence>
<dbReference type="EMBL" id="JBHSWB010000002">
    <property type="protein sequence ID" value="MFC6662727.1"/>
    <property type="molecule type" value="Genomic_DNA"/>
</dbReference>
<name>A0ABW1ZQX8_9DEIO</name>
<evidence type="ECO:0000256" key="2">
    <source>
        <dbReference type="SAM" id="Phobius"/>
    </source>
</evidence>
<keyword evidence="2" id="KW-0472">Membrane</keyword>
<organism evidence="3 4">
    <name type="scientific">Deinococcus multiflagellatus</name>
    <dbReference type="NCBI Taxonomy" id="1656887"/>
    <lineage>
        <taxon>Bacteria</taxon>
        <taxon>Thermotogati</taxon>
        <taxon>Deinococcota</taxon>
        <taxon>Deinococci</taxon>
        <taxon>Deinococcales</taxon>
        <taxon>Deinococcaceae</taxon>
        <taxon>Deinococcus</taxon>
    </lineage>
</organism>
<feature type="compositionally biased region" description="Low complexity" evidence="1">
    <location>
        <begin position="126"/>
        <end position="144"/>
    </location>
</feature>
<proteinExistence type="predicted"/>
<protein>
    <submittedName>
        <fullName evidence="3">Uncharacterized protein</fullName>
    </submittedName>
</protein>
<dbReference type="RefSeq" id="WP_380058673.1">
    <property type="nucleotide sequence ID" value="NZ_JBHSWB010000002.1"/>
</dbReference>
<feature type="transmembrane region" description="Helical" evidence="2">
    <location>
        <begin position="12"/>
        <end position="34"/>
    </location>
</feature>
<gene>
    <name evidence="3" type="ORF">ACFP90_21995</name>
</gene>
<reference evidence="4" key="1">
    <citation type="journal article" date="2019" name="Int. J. Syst. Evol. Microbiol.">
        <title>The Global Catalogue of Microorganisms (GCM) 10K type strain sequencing project: providing services to taxonomists for standard genome sequencing and annotation.</title>
        <authorList>
            <consortium name="The Broad Institute Genomics Platform"/>
            <consortium name="The Broad Institute Genome Sequencing Center for Infectious Disease"/>
            <person name="Wu L."/>
            <person name="Ma J."/>
        </authorList>
    </citation>
    <scope>NUCLEOTIDE SEQUENCE [LARGE SCALE GENOMIC DNA]</scope>
    <source>
        <strain evidence="4">CCUG 63830</strain>
    </source>
</reference>
<keyword evidence="4" id="KW-1185">Reference proteome</keyword>
<evidence type="ECO:0000256" key="1">
    <source>
        <dbReference type="SAM" id="MobiDB-lite"/>
    </source>
</evidence>